<keyword evidence="1" id="KW-0812">Transmembrane</keyword>
<evidence type="ECO:0000313" key="2">
    <source>
        <dbReference type="EMBL" id="KAF6276640.1"/>
    </source>
</evidence>
<dbReference type="Proteomes" id="UP000527355">
    <property type="component" value="Unassembled WGS sequence"/>
</dbReference>
<feature type="transmembrane region" description="Helical" evidence="1">
    <location>
        <begin position="12"/>
        <end position="34"/>
    </location>
</feature>
<keyword evidence="3" id="KW-1185">Reference proteome</keyword>
<feature type="transmembrane region" description="Helical" evidence="1">
    <location>
        <begin position="144"/>
        <end position="165"/>
    </location>
</feature>
<comment type="caution">
    <text evidence="2">The sequence shown here is derived from an EMBL/GenBank/DDBJ whole genome shotgun (WGS) entry which is preliminary data.</text>
</comment>
<accession>A0A7J7RK92</accession>
<evidence type="ECO:0000313" key="3">
    <source>
        <dbReference type="Proteomes" id="UP000527355"/>
    </source>
</evidence>
<name>A0A7J7RK92_MYOMY</name>
<protein>
    <submittedName>
        <fullName evidence="2">Uncharacterized protein</fullName>
    </submittedName>
</protein>
<dbReference type="AlphaFoldDB" id="A0A7J7RK92"/>
<organism evidence="2 3">
    <name type="scientific">Myotis myotis</name>
    <name type="common">Greater mouse-eared bat</name>
    <name type="synonym">Vespertilio myotis</name>
    <dbReference type="NCBI Taxonomy" id="51298"/>
    <lineage>
        <taxon>Eukaryota</taxon>
        <taxon>Metazoa</taxon>
        <taxon>Chordata</taxon>
        <taxon>Craniata</taxon>
        <taxon>Vertebrata</taxon>
        <taxon>Euteleostomi</taxon>
        <taxon>Mammalia</taxon>
        <taxon>Eutheria</taxon>
        <taxon>Laurasiatheria</taxon>
        <taxon>Chiroptera</taxon>
        <taxon>Yangochiroptera</taxon>
        <taxon>Vespertilionidae</taxon>
        <taxon>Myotis</taxon>
    </lineage>
</organism>
<keyword evidence="1" id="KW-1133">Transmembrane helix</keyword>
<reference evidence="2 3" key="1">
    <citation type="journal article" date="2020" name="Nature">
        <title>Six reference-quality genomes reveal evolution of bat adaptations.</title>
        <authorList>
            <person name="Jebb D."/>
            <person name="Huang Z."/>
            <person name="Pippel M."/>
            <person name="Hughes G.M."/>
            <person name="Lavrichenko K."/>
            <person name="Devanna P."/>
            <person name="Winkler S."/>
            <person name="Jermiin L.S."/>
            <person name="Skirmuntt E.C."/>
            <person name="Katzourakis A."/>
            <person name="Burkitt-Gray L."/>
            <person name="Ray D.A."/>
            <person name="Sullivan K.A.M."/>
            <person name="Roscito J.G."/>
            <person name="Kirilenko B.M."/>
            <person name="Davalos L.M."/>
            <person name="Corthals A.P."/>
            <person name="Power M.L."/>
            <person name="Jones G."/>
            <person name="Ransome R.D."/>
            <person name="Dechmann D.K.N."/>
            <person name="Locatelli A.G."/>
            <person name="Puechmaille S.J."/>
            <person name="Fedrigo O."/>
            <person name="Jarvis E.D."/>
            <person name="Hiller M."/>
            <person name="Vernes S.C."/>
            <person name="Myers E.W."/>
            <person name="Teeling E.C."/>
        </authorList>
    </citation>
    <scope>NUCLEOTIDE SEQUENCE [LARGE SCALE GENOMIC DNA]</scope>
    <source>
        <strain evidence="2">MMyoMyo1</strain>
        <tissue evidence="2">Flight muscle</tissue>
    </source>
</reference>
<keyword evidence="1" id="KW-0472">Membrane</keyword>
<feature type="transmembrane region" description="Helical" evidence="1">
    <location>
        <begin position="54"/>
        <end position="75"/>
    </location>
</feature>
<sequence>MYWSKIIQFYFVCKICCCFSLILPFLMFFFFPATPLWSMSFSPTFTLSFSPIESAFVSLTFFLSSSPFVSLSLVLSSSPFMSLSPVLSSSPFVSLSPVLSSSPFLSLPSFSSLSFSSCPPFVMFTLCSLFSPSSFFDWPLSVSFPMPMSFSTSFILSFFSLFSFLI</sequence>
<dbReference type="EMBL" id="JABWUV010000026">
    <property type="protein sequence ID" value="KAF6276640.1"/>
    <property type="molecule type" value="Genomic_DNA"/>
</dbReference>
<evidence type="ECO:0000256" key="1">
    <source>
        <dbReference type="SAM" id="Phobius"/>
    </source>
</evidence>
<proteinExistence type="predicted"/>
<gene>
    <name evidence="2" type="ORF">mMyoMyo1_010287</name>
</gene>